<dbReference type="GO" id="GO:0071555">
    <property type="term" value="P:cell wall organization"/>
    <property type="evidence" value="ECO:0007669"/>
    <property type="project" value="UniProtKB-KW"/>
</dbReference>
<evidence type="ECO:0000256" key="8">
    <source>
        <dbReference type="RuleBase" id="RU361169"/>
    </source>
</evidence>
<dbReference type="GO" id="GO:0005975">
    <property type="term" value="P:carbohydrate metabolic process"/>
    <property type="evidence" value="ECO:0007669"/>
    <property type="project" value="InterPro"/>
</dbReference>
<dbReference type="InterPro" id="IPR000743">
    <property type="entry name" value="Glyco_hydro_28"/>
</dbReference>
<sequence length="202" mass="22344">MNSPSKVLEKLMVKDLAGGVPPAFSYYNTIKFLTQALSFCDSNNVAVRDIEIMNSPQCHLIFDSSSGIKVDNITINSPKISRNTDGIHLQNTKDVEIHHSNTGCVGDQFVHGTLELQRKSTSFESKKEHESFDRMQSSGCPIQSNLRLFGFWVLAPSFHSITEDACVSIQTGCHNIHDTSLGGSERIKVLHVSRGGDSWNHP</sequence>
<reference evidence="9" key="1">
    <citation type="submission" date="2019-03" db="EMBL/GenBank/DDBJ databases">
        <authorList>
            <person name="Mank J."/>
            <person name="Almeida P."/>
        </authorList>
    </citation>
    <scope>NUCLEOTIDE SEQUENCE</scope>
    <source>
        <strain evidence="9">78183</strain>
    </source>
</reference>
<name>A0A6N2N601_SALVM</name>
<evidence type="ECO:0000256" key="1">
    <source>
        <dbReference type="ARBA" id="ARBA00004191"/>
    </source>
</evidence>
<evidence type="ECO:0000256" key="5">
    <source>
        <dbReference type="ARBA" id="ARBA00022801"/>
    </source>
</evidence>
<accession>A0A6N2N601</accession>
<keyword evidence="7" id="KW-0961">Cell wall biogenesis/degradation</keyword>
<dbReference type="EMBL" id="CAADRP010002107">
    <property type="protein sequence ID" value="VFU61232.1"/>
    <property type="molecule type" value="Genomic_DNA"/>
</dbReference>
<keyword evidence="5 8" id="KW-0378">Hydrolase</keyword>
<dbReference type="AlphaFoldDB" id="A0A6N2N601"/>
<organism evidence="9">
    <name type="scientific">Salix viminalis</name>
    <name type="common">Common osier</name>
    <name type="synonym">Basket willow</name>
    <dbReference type="NCBI Taxonomy" id="40686"/>
    <lineage>
        <taxon>Eukaryota</taxon>
        <taxon>Viridiplantae</taxon>
        <taxon>Streptophyta</taxon>
        <taxon>Embryophyta</taxon>
        <taxon>Tracheophyta</taxon>
        <taxon>Spermatophyta</taxon>
        <taxon>Magnoliopsida</taxon>
        <taxon>eudicotyledons</taxon>
        <taxon>Gunneridae</taxon>
        <taxon>Pentapetalae</taxon>
        <taxon>rosids</taxon>
        <taxon>fabids</taxon>
        <taxon>Malpighiales</taxon>
        <taxon>Salicaceae</taxon>
        <taxon>Saliceae</taxon>
        <taxon>Salix</taxon>
    </lineage>
</organism>
<dbReference type="Gene3D" id="2.160.20.10">
    <property type="entry name" value="Single-stranded right-handed beta-helix, Pectin lyase-like"/>
    <property type="match status" value="1"/>
</dbReference>
<dbReference type="SUPFAM" id="SSF51126">
    <property type="entry name" value="Pectin lyase-like"/>
    <property type="match status" value="1"/>
</dbReference>
<evidence type="ECO:0000256" key="7">
    <source>
        <dbReference type="ARBA" id="ARBA00023316"/>
    </source>
</evidence>
<comment type="subcellular location">
    <subcellularLocation>
        <location evidence="1">Secreted</location>
        <location evidence="1">Cell wall</location>
    </subcellularLocation>
</comment>
<comment type="similarity">
    <text evidence="2 8">Belongs to the glycosyl hydrolase 28 family.</text>
</comment>
<proteinExistence type="inferred from homology"/>
<dbReference type="Pfam" id="PF00295">
    <property type="entry name" value="Glyco_hydro_28"/>
    <property type="match status" value="1"/>
</dbReference>
<gene>
    <name evidence="9" type="ORF">SVIM_LOCUS457772</name>
</gene>
<dbReference type="InterPro" id="IPR011050">
    <property type="entry name" value="Pectin_lyase_fold/virulence"/>
</dbReference>
<protein>
    <submittedName>
        <fullName evidence="9">Uncharacterized protein</fullName>
    </submittedName>
</protein>
<keyword evidence="6 8" id="KW-0326">Glycosidase</keyword>
<evidence type="ECO:0000313" key="9">
    <source>
        <dbReference type="EMBL" id="VFU61232.1"/>
    </source>
</evidence>
<evidence type="ECO:0000256" key="4">
    <source>
        <dbReference type="ARBA" id="ARBA00022525"/>
    </source>
</evidence>
<keyword evidence="3" id="KW-0134">Cell wall</keyword>
<dbReference type="GO" id="GO:0004650">
    <property type="term" value="F:polygalacturonase activity"/>
    <property type="evidence" value="ECO:0007669"/>
    <property type="project" value="InterPro"/>
</dbReference>
<evidence type="ECO:0000256" key="2">
    <source>
        <dbReference type="ARBA" id="ARBA00008834"/>
    </source>
</evidence>
<dbReference type="InterPro" id="IPR012334">
    <property type="entry name" value="Pectin_lyas_fold"/>
</dbReference>
<keyword evidence="4" id="KW-0964">Secreted</keyword>
<dbReference type="PANTHER" id="PTHR31375">
    <property type="match status" value="1"/>
</dbReference>
<evidence type="ECO:0000256" key="3">
    <source>
        <dbReference type="ARBA" id="ARBA00022512"/>
    </source>
</evidence>
<evidence type="ECO:0000256" key="6">
    <source>
        <dbReference type="ARBA" id="ARBA00023295"/>
    </source>
</evidence>